<gene>
    <name evidence="3" type="ORF">GAYE_PCTG69G1466</name>
</gene>
<reference evidence="3 4" key="1">
    <citation type="submission" date="2022-07" db="EMBL/GenBank/DDBJ databases">
        <title>Genome-wide signatures of adaptation to extreme environments.</title>
        <authorList>
            <person name="Cho C.H."/>
            <person name="Yoon H.S."/>
        </authorList>
    </citation>
    <scope>NUCLEOTIDE SEQUENCE [LARGE SCALE GENOMIC DNA]</scope>
    <source>
        <strain evidence="3 4">108.79 E11</strain>
    </source>
</reference>
<feature type="domain" description="BZIP" evidence="2">
    <location>
        <begin position="185"/>
        <end position="224"/>
    </location>
</feature>
<accession>A0AAV9I885</accession>
<dbReference type="AlphaFoldDB" id="A0AAV9I885"/>
<dbReference type="InterPro" id="IPR004827">
    <property type="entry name" value="bZIP"/>
</dbReference>
<proteinExistence type="predicted"/>
<keyword evidence="4" id="KW-1185">Reference proteome</keyword>
<dbReference type="GO" id="GO:0003700">
    <property type="term" value="F:DNA-binding transcription factor activity"/>
    <property type="evidence" value="ECO:0007669"/>
    <property type="project" value="InterPro"/>
</dbReference>
<dbReference type="Proteomes" id="UP001300502">
    <property type="component" value="Unassembled WGS sequence"/>
</dbReference>
<evidence type="ECO:0000259" key="2">
    <source>
        <dbReference type="Pfam" id="PF07716"/>
    </source>
</evidence>
<protein>
    <recommendedName>
        <fullName evidence="2">BZIP domain-containing protein</fullName>
    </recommendedName>
</protein>
<sequence>MSQQSYSSERKHFAADLLEPSAVSLTADEQRSLLNFPTRTSPMSSSQTESPNNETTTKVCFSKETFSLPTHLENDRTTASESMLASREKTPGVVYNHSSERAEIYSSHHIPVTVTSNIDNRKAALFESSFHIPMSSPTEPTLNALNGERHYRTVDPQLTTSNELSNIWKRGRKQKYAHLSAEERKAIRAAQNREATRRSRERSRVRYEMMVEELGRLRKENAELWRSREIILGLLKQHNISIPKSAMELIPTSSTLDLAKELEVLPCSEYGRDSYSSGRSYPLSDVPSWDISSRTTALLPHM</sequence>
<evidence type="ECO:0000256" key="1">
    <source>
        <dbReference type="SAM" id="MobiDB-lite"/>
    </source>
</evidence>
<organism evidence="3 4">
    <name type="scientific">Galdieria yellowstonensis</name>
    <dbReference type="NCBI Taxonomy" id="3028027"/>
    <lineage>
        <taxon>Eukaryota</taxon>
        <taxon>Rhodophyta</taxon>
        <taxon>Bangiophyceae</taxon>
        <taxon>Galdieriales</taxon>
        <taxon>Galdieriaceae</taxon>
        <taxon>Galdieria</taxon>
    </lineage>
</organism>
<evidence type="ECO:0000313" key="4">
    <source>
        <dbReference type="Proteomes" id="UP001300502"/>
    </source>
</evidence>
<feature type="region of interest" description="Disordered" evidence="1">
    <location>
        <begin position="36"/>
        <end position="55"/>
    </location>
</feature>
<name>A0AAV9I885_9RHOD</name>
<dbReference type="EMBL" id="JANCYU010000016">
    <property type="protein sequence ID" value="KAK4523570.1"/>
    <property type="molecule type" value="Genomic_DNA"/>
</dbReference>
<dbReference type="Pfam" id="PF07716">
    <property type="entry name" value="bZIP_2"/>
    <property type="match status" value="1"/>
</dbReference>
<comment type="caution">
    <text evidence="3">The sequence shown here is derived from an EMBL/GenBank/DDBJ whole genome shotgun (WGS) entry which is preliminary data.</text>
</comment>
<evidence type="ECO:0000313" key="3">
    <source>
        <dbReference type="EMBL" id="KAK4523570.1"/>
    </source>
</evidence>